<sequence length="66" mass="7977">MVYEFTKRYAESNDKREDRLTWFEVELEYTYVRHGLSLIENLRSRTSATSELISILVEIPEYISRE</sequence>
<organism evidence="1 2">
    <name type="scientific">Vespula squamosa</name>
    <name type="common">Southern yellow jacket</name>
    <name type="synonym">Wasp</name>
    <dbReference type="NCBI Taxonomy" id="30214"/>
    <lineage>
        <taxon>Eukaryota</taxon>
        <taxon>Metazoa</taxon>
        <taxon>Ecdysozoa</taxon>
        <taxon>Arthropoda</taxon>
        <taxon>Hexapoda</taxon>
        <taxon>Insecta</taxon>
        <taxon>Pterygota</taxon>
        <taxon>Neoptera</taxon>
        <taxon>Endopterygota</taxon>
        <taxon>Hymenoptera</taxon>
        <taxon>Apocrita</taxon>
        <taxon>Aculeata</taxon>
        <taxon>Vespoidea</taxon>
        <taxon>Vespidae</taxon>
        <taxon>Vespinae</taxon>
        <taxon>Vespula</taxon>
    </lineage>
</organism>
<dbReference type="AlphaFoldDB" id="A0ABD2ATS6"/>
<accession>A0ABD2ATS6</accession>
<comment type="caution">
    <text evidence="1">The sequence shown here is derived from an EMBL/GenBank/DDBJ whole genome shotgun (WGS) entry which is preliminary data.</text>
</comment>
<evidence type="ECO:0000313" key="2">
    <source>
        <dbReference type="Proteomes" id="UP001607302"/>
    </source>
</evidence>
<dbReference type="EMBL" id="JAUDFV010000139">
    <property type="protein sequence ID" value="KAL2724024.1"/>
    <property type="molecule type" value="Genomic_DNA"/>
</dbReference>
<reference evidence="1 2" key="1">
    <citation type="journal article" date="2024" name="Ann. Entomol. Soc. Am.">
        <title>Genomic analyses of the southern and eastern yellowjacket wasps (Hymenoptera: Vespidae) reveal evolutionary signatures of social life.</title>
        <authorList>
            <person name="Catto M.A."/>
            <person name="Caine P.B."/>
            <person name="Orr S.E."/>
            <person name="Hunt B.G."/>
            <person name="Goodisman M.A.D."/>
        </authorList>
    </citation>
    <scope>NUCLEOTIDE SEQUENCE [LARGE SCALE GENOMIC DNA]</scope>
    <source>
        <strain evidence="1">233</strain>
        <tissue evidence="1">Head and thorax</tissue>
    </source>
</reference>
<name>A0ABD2ATS6_VESSQ</name>
<dbReference type="Proteomes" id="UP001607302">
    <property type="component" value="Unassembled WGS sequence"/>
</dbReference>
<proteinExistence type="predicted"/>
<protein>
    <submittedName>
        <fullName evidence="1">Uncharacterized protein</fullName>
    </submittedName>
</protein>
<keyword evidence="2" id="KW-1185">Reference proteome</keyword>
<evidence type="ECO:0000313" key="1">
    <source>
        <dbReference type="EMBL" id="KAL2724024.1"/>
    </source>
</evidence>
<gene>
    <name evidence="1" type="ORF">V1478_008537</name>
</gene>